<proteinExistence type="predicted"/>
<evidence type="ECO:0000313" key="2">
    <source>
        <dbReference type="Proteomes" id="UP000284706"/>
    </source>
</evidence>
<organism evidence="1 2">
    <name type="scientific">Gymnopilus dilepis</name>
    <dbReference type="NCBI Taxonomy" id="231916"/>
    <lineage>
        <taxon>Eukaryota</taxon>
        <taxon>Fungi</taxon>
        <taxon>Dikarya</taxon>
        <taxon>Basidiomycota</taxon>
        <taxon>Agaricomycotina</taxon>
        <taxon>Agaricomycetes</taxon>
        <taxon>Agaricomycetidae</taxon>
        <taxon>Agaricales</taxon>
        <taxon>Agaricineae</taxon>
        <taxon>Hymenogastraceae</taxon>
        <taxon>Gymnopilus</taxon>
    </lineage>
</organism>
<evidence type="ECO:0000313" key="1">
    <source>
        <dbReference type="EMBL" id="PPR03020.1"/>
    </source>
</evidence>
<sequence length="378" mass="41834">MNDNRFRCSVFCIAPIPIATLNLFLRCVEQYLYEIRIQGYIVPVSHRIVLIDSKDINTITKGSSPPVMSCPTDFFGYTLKEVCDWFEASIGEPCAKGYMSNCFLVLDDQSAEDDACIFVATQDAPPGEIHSLRCGFEVAMANAIICGIQGRSIEEDVLGSFMRSGIIMTKENLELANNEGVYVEDGEIKVNEAWRNFTLNSLLDFSEKSLSEFNSPSHSATVSDRIVIIDSQDITTITNGSSPPVTKCPSAFFGHTLQQVREWFDANITQQRTKGYMLHCLLILDERSAEDDTCIFVCTSDAAPGEIQSLRCGFEVALENAVVCEIGGQSIEEGVMGSFMRSGVTMTKVNLKLAQNGGVYIEDGQVKVDQAWKDFSNW</sequence>
<dbReference type="Proteomes" id="UP000284706">
    <property type="component" value="Unassembled WGS sequence"/>
</dbReference>
<dbReference type="AlphaFoldDB" id="A0A409YJ51"/>
<protein>
    <submittedName>
        <fullName evidence="1">Uncharacterized protein</fullName>
    </submittedName>
</protein>
<accession>A0A409YJ51</accession>
<dbReference type="InParanoid" id="A0A409YJ51"/>
<dbReference type="OrthoDB" id="2867594at2759"/>
<keyword evidence="2" id="KW-1185">Reference proteome</keyword>
<comment type="caution">
    <text evidence="1">The sequence shown here is derived from an EMBL/GenBank/DDBJ whole genome shotgun (WGS) entry which is preliminary data.</text>
</comment>
<reference evidence="1 2" key="1">
    <citation type="journal article" date="2018" name="Evol. Lett.">
        <title>Horizontal gene cluster transfer increased hallucinogenic mushroom diversity.</title>
        <authorList>
            <person name="Reynolds H.T."/>
            <person name="Vijayakumar V."/>
            <person name="Gluck-Thaler E."/>
            <person name="Korotkin H.B."/>
            <person name="Matheny P.B."/>
            <person name="Slot J.C."/>
        </authorList>
    </citation>
    <scope>NUCLEOTIDE SEQUENCE [LARGE SCALE GENOMIC DNA]</scope>
    <source>
        <strain evidence="1 2">SRW20</strain>
    </source>
</reference>
<name>A0A409YJ51_9AGAR</name>
<dbReference type="STRING" id="231916.A0A409YJ51"/>
<gene>
    <name evidence="1" type="ORF">CVT26_004547</name>
</gene>
<dbReference type="EMBL" id="NHYE01000789">
    <property type="protein sequence ID" value="PPR03020.1"/>
    <property type="molecule type" value="Genomic_DNA"/>
</dbReference>